<dbReference type="CDD" id="cd08869">
    <property type="entry name" value="START_RhoGAP"/>
    <property type="match status" value="1"/>
</dbReference>
<feature type="compositionally biased region" description="Low complexity" evidence="3">
    <location>
        <begin position="153"/>
        <end position="165"/>
    </location>
</feature>
<dbReference type="Proteomes" id="UP000694941">
    <property type="component" value="Unplaced"/>
</dbReference>
<dbReference type="RefSeq" id="XP_013780956.2">
    <property type="nucleotide sequence ID" value="XM_013925502.2"/>
</dbReference>
<dbReference type="SUPFAM" id="SSF48350">
    <property type="entry name" value="GTPase activation domain, GAP"/>
    <property type="match status" value="1"/>
</dbReference>
<feature type="region of interest" description="Disordered" evidence="3">
    <location>
        <begin position="622"/>
        <end position="651"/>
    </location>
</feature>
<feature type="compositionally biased region" description="Polar residues" evidence="3">
    <location>
        <begin position="166"/>
        <end position="179"/>
    </location>
</feature>
<dbReference type="PANTHER" id="PTHR12659:SF7">
    <property type="entry name" value="CROSSVEINLESS C, ISOFORM C"/>
    <property type="match status" value="1"/>
</dbReference>
<feature type="compositionally biased region" description="Polar residues" evidence="3">
    <location>
        <begin position="717"/>
        <end position="733"/>
    </location>
</feature>
<feature type="compositionally biased region" description="Basic and acidic residues" evidence="3">
    <location>
        <begin position="180"/>
        <end position="192"/>
    </location>
</feature>
<feature type="compositionally biased region" description="Low complexity" evidence="3">
    <location>
        <begin position="202"/>
        <end position="223"/>
    </location>
</feature>
<feature type="region of interest" description="Disordered" evidence="3">
    <location>
        <begin position="153"/>
        <end position="225"/>
    </location>
</feature>
<reference evidence="7" key="1">
    <citation type="submission" date="2025-08" db="UniProtKB">
        <authorList>
            <consortium name="RefSeq"/>
        </authorList>
    </citation>
    <scope>IDENTIFICATION</scope>
    <source>
        <tissue evidence="7">Muscle</tissue>
    </source>
</reference>
<dbReference type="CDD" id="cd09538">
    <property type="entry name" value="SAM_DLC1_2-like"/>
    <property type="match status" value="1"/>
</dbReference>
<dbReference type="PROSITE" id="PS50238">
    <property type="entry name" value="RHOGAP"/>
    <property type="match status" value="1"/>
</dbReference>
<feature type="domain" description="START" evidence="5">
    <location>
        <begin position="1238"/>
        <end position="1430"/>
    </location>
</feature>
<dbReference type="InterPro" id="IPR023393">
    <property type="entry name" value="START-like_dom_sf"/>
</dbReference>
<keyword evidence="1" id="KW-0343">GTPase activation</keyword>
<organism evidence="6 7">
    <name type="scientific">Limulus polyphemus</name>
    <name type="common">Atlantic horseshoe crab</name>
    <dbReference type="NCBI Taxonomy" id="6850"/>
    <lineage>
        <taxon>Eukaryota</taxon>
        <taxon>Metazoa</taxon>
        <taxon>Ecdysozoa</taxon>
        <taxon>Arthropoda</taxon>
        <taxon>Chelicerata</taxon>
        <taxon>Merostomata</taxon>
        <taxon>Xiphosura</taxon>
        <taxon>Limulidae</taxon>
        <taxon>Limulus</taxon>
    </lineage>
</organism>
<feature type="compositionally biased region" description="Polar residues" evidence="3">
    <location>
        <begin position="832"/>
        <end position="841"/>
    </location>
</feature>
<dbReference type="Pfam" id="PF00620">
    <property type="entry name" value="RhoGAP"/>
    <property type="match status" value="1"/>
</dbReference>
<dbReference type="InterPro" id="IPR000198">
    <property type="entry name" value="RhoGAP_dom"/>
</dbReference>
<sequence length="1460" mass="163984">MHNQHRVSESVTSEVTSHFPSAEIETAKGDFNEKMCMLKNSGRCLTLELHRCSDLHSVLEGSNSAPTSRQVLEDFESKMDRCLHQTPPDYPSRDNSNGTVALVAKKPSSGQESSSLEAITEKIPCSSRRWVNECDSIERGTLSQILASSNYSKESLPSVSSSSTSEVLDNISSSSPTKSTDGRSNDESEMKSDLLGFEEEGSSSSLSLSECSSHSDHGSYSQSRPTVEEKFSFDKLSVAEHSFSVSVGQQDRIGAHYSTQKEDREITNNVEQHKSAETAEITSREECQLNVVPNVNDVTDENMFDASSISNLPERNRNLKMRESIEDNQPTASIQTLPIPVRQTEDSGKTTGRACVKRKVCKGNSEYTTPSSPRAKQFLREMNFKSSSAPLLRLQTNSLTQANPRKSPSAPASPDDVRCLQDTTLEENKVFNPPRSQSVRELSELEAIEACNWLRAAGFPQYSQIYEDGHFSINISSVQEDHKFLDPDSIQALIRRLNILNKCAKMKVENLPRKSIQPPEESDEEQCALSENWQFQRTSRRWSRIPSPLEVSIAVNKHLKHSSPTEQFFPDNDLFTSSHDSVFMDDHQSSPDSPRVAYLSNFEEHITSDFLCVPLDEDHFTSGSGGSTSCGSEKSSDFSENSLESLRRSGSERFKDSAKALLRRIESLKGKRKKKNREGLVIGEQLIANEVANDSSQGSEADGSSPSSLAPSPQLSCHKTPQDSASDQGSLQGEGSEESQHITPQVQYRKRWQRHQETDLHVASTSESSTPKLWHHGKDTNSNVTEDLKEEHSARQNNQDENIFLKEDNNGKLGKNRSNIDNKNINKEDSDCSSFTKSAQQLPTEISKQKGGEEQAIQISNVPPPTIILSRTTSVEQSSNKPNRNIREDLDTEVLSSQDEGERLMLSTRERRDSGVGSSLTRSSLCSSASQTRWHWFPSIRRQSSINIRTVTSHGLHISSLSASQLMKLRKLALLKMTSLMEKYNPTSRTGWNWGVPKFIKKIRTPDYKDKVVFGVPLLLILQKTGQPLPPSIQAAMRYLQKTAVNAVGLFRKSGVRSRIQKLRNLNESNPENISYEDQQPYDVADMLKQYFRELPDALLTNKLSETFISIFQYIPTENQKEAVQAAILLMPDENREVLQSLLTFLQEVSQCCDENQMTATNLAVCFAPSLFHLTIPRSASASPRRRKTVGVPDQREINENRAAHECLSYMITNCKQLFSVTEETLRRANAEQWEPPTLEELGSLTNSKNYNWKTHVEMYLQGLQKEARDKFKGWIVLPHNDSVEVSYKKVDDGHPLRLWKLSVEVEAPPVELLNRLMRDRNVWDDSLAKWRIVSRLDNQSEIFQYVCNSISPHPPRDYCVLRSWVTDVPKGSCTLVEMSIDHSDAPCLQGSVRGVVLASHFLIEPCGAGKSRVTRICRVDTRGRSPEWYNKSFGHICALQLARLRDSFTHGTEGPETKV</sequence>
<dbReference type="InterPro" id="IPR008936">
    <property type="entry name" value="Rho_GTPase_activation_prot"/>
</dbReference>
<dbReference type="PROSITE" id="PS50848">
    <property type="entry name" value="START"/>
    <property type="match status" value="1"/>
</dbReference>
<accession>A0ABM1BFH9</accession>
<evidence type="ECO:0000256" key="2">
    <source>
        <dbReference type="ARBA" id="ARBA00022553"/>
    </source>
</evidence>
<evidence type="ECO:0000313" key="6">
    <source>
        <dbReference type="Proteomes" id="UP000694941"/>
    </source>
</evidence>
<dbReference type="Pfam" id="PF01852">
    <property type="entry name" value="START"/>
    <property type="match status" value="1"/>
</dbReference>
<dbReference type="Gene3D" id="1.10.287.2070">
    <property type="match status" value="1"/>
</dbReference>
<feature type="compositionally biased region" description="Low complexity" evidence="3">
    <location>
        <begin position="629"/>
        <end position="644"/>
    </location>
</feature>
<dbReference type="SMART" id="SM00324">
    <property type="entry name" value="RhoGAP"/>
    <property type="match status" value="1"/>
</dbReference>
<keyword evidence="6" id="KW-1185">Reference proteome</keyword>
<dbReference type="Gene3D" id="3.30.530.20">
    <property type="match status" value="1"/>
</dbReference>
<feature type="region of interest" description="Disordered" evidence="3">
    <location>
        <begin position="693"/>
        <end position="841"/>
    </location>
</feature>
<dbReference type="SUPFAM" id="SSF47769">
    <property type="entry name" value="SAM/Pointed domain"/>
    <property type="match status" value="1"/>
</dbReference>
<dbReference type="Gene3D" id="1.10.555.10">
    <property type="entry name" value="Rho GTPase activation protein"/>
    <property type="match status" value="1"/>
</dbReference>
<evidence type="ECO:0000313" key="7">
    <source>
        <dbReference type="RefSeq" id="XP_013780956.2"/>
    </source>
</evidence>
<dbReference type="InterPro" id="IPR002913">
    <property type="entry name" value="START_lipid-bd_dom"/>
</dbReference>
<protein>
    <submittedName>
        <fullName evidence="7">Rho GTPase-activating protein 7-like</fullName>
    </submittedName>
</protein>
<dbReference type="GeneID" id="106465296"/>
<dbReference type="SMART" id="SM00234">
    <property type="entry name" value="START"/>
    <property type="match status" value="1"/>
</dbReference>
<name>A0ABM1BFH9_LIMPO</name>
<feature type="compositionally biased region" description="Basic and acidic residues" evidence="3">
    <location>
        <begin position="818"/>
        <end position="830"/>
    </location>
</feature>
<dbReference type="InterPro" id="IPR013761">
    <property type="entry name" value="SAM/pointed_sf"/>
</dbReference>
<evidence type="ECO:0000259" key="4">
    <source>
        <dbReference type="PROSITE" id="PS50238"/>
    </source>
</evidence>
<evidence type="ECO:0000256" key="1">
    <source>
        <dbReference type="ARBA" id="ARBA00022468"/>
    </source>
</evidence>
<gene>
    <name evidence="7" type="primary">LOC106465296</name>
</gene>
<dbReference type="SUPFAM" id="SSF55961">
    <property type="entry name" value="Bet v1-like"/>
    <property type="match status" value="1"/>
</dbReference>
<feature type="compositionally biased region" description="Low complexity" evidence="3">
    <location>
        <begin position="704"/>
        <end position="716"/>
    </location>
</feature>
<dbReference type="PANTHER" id="PTHR12659">
    <property type="entry name" value="RHO-TYPE GTPASE ACTIVATING PROTEIN"/>
    <property type="match status" value="1"/>
</dbReference>
<evidence type="ECO:0000259" key="5">
    <source>
        <dbReference type="PROSITE" id="PS50848"/>
    </source>
</evidence>
<feature type="domain" description="Rho-GAP" evidence="4">
    <location>
        <begin position="1016"/>
        <end position="1219"/>
    </location>
</feature>
<keyword evidence="2" id="KW-0597">Phosphoprotein</keyword>
<proteinExistence type="predicted"/>
<evidence type="ECO:0000256" key="3">
    <source>
        <dbReference type="SAM" id="MobiDB-lite"/>
    </source>
</evidence>